<gene>
    <name evidence="2" type="ORF">NB640_11205</name>
</gene>
<dbReference type="EMBL" id="CP098242">
    <property type="protein sequence ID" value="WAW09777.1"/>
    <property type="molecule type" value="Genomic_DNA"/>
</dbReference>
<feature type="compositionally biased region" description="Basic residues" evidence="1">
    <location>
        <begin position="276"/>
        <end position="285"/>
    </location>
</feature>
<reference evidence="2" key="1">
    <citation type="journal article" date="2022" name="Front. Microbiol.">
        <title>New perspectives on an old grouping: The genomic and phenotypic variability of Oxalobacter formigenes and the implications for calcium oxalate stone prevention.</title>
        <authorList>
            <person name="Chmiel J.A."/>
            <person name="Carr C."/>
            <person name="Stuivenberg G.A."/>
            <person name="Venema R."/>
            <person name="Chanyi R.M."/>
            <person name="Al K.F."/>
            <person name="Giguere D."/>
            <person name="Say H."/>
            <person name="Akouris P.P."/>
            <person name="Dominguez Romero S.A."/>
            <person name="Kwong A."/>
            <person name="Tai V."/>
            <person name="Koval S.F."/>
            <person name="Razvi H."/>
            <person name="Bjazevic J."/>
            <person name="Burton J.P."/>
        </authorList>
    </citation>
    <scope>NUCLEOTIDE SEQUENCE</scope>
    <source>
        <strain evidence="2">WoOx3</strain>
    </source>
</reference>
<feature type="compositionally biased region" description="Basic and acidic residues" evidence="1">
    <location>
        <begin position="185"/>
        <end position="201"/>
    </location>
</feature>
<feature type="region of interest" description="Disordered" evidence="1">
    <location>
        <begin position="142"/>
        <end position="285"/>
    </location>
</feature>
<name>A0A9E9P2D2_9BURK</name>
<sequence>MTKLMMVVFSERGWLRRFVFAGMLLLLGVMQGCAHTEEGISLSPRVKALMEEFPAGTIDSVEEADEVLDAVNYENKMLDYQFGVDMDACTQRFLVNNCYDEAQLRLRKDRAALRPLSVEADRFKRSNKVRLRDEALVDAEQEELGKAQQREASSRRYEEKEARYLEGQAASGADEQSAKRQASRVKYDEKQERYLDMKAADEASPPKVEDGAYTVGTPSKLKHPDTTLTPEQRAKNVQDYEDKQLEAEKKQESVQRRTAETQAKRDKRAADAGKEVKRKQKEAKD</sequence>
<evidence type="ECO:0008006" key="4">
    <source>
        <dbReference type="Google" id="ProtNLM"/>
    </source>
</evidence>
<evidence type="ECO:0000256" key="1">
    <source>
        <dbReference type="SAM" id="MobiDB-lite"/>
    </source>
</evidence>
<dbReference type="AlphaFoldDB" id="A0A9E9P2D2"/>
<accession>A0A9E9P2D2</accession>
<dbReference type="Proteomes" id="UP001156215">
    <property type="component" value="Chromosome"/>
</dbReference>
<organism evidence="2 3">
    <name type="scientific">Oxalobacter vibrioformis</name>
    <dbReference type="NCBI Taxonomy" id="933080"/>
    <lineage>
        <taxon>Bacteria</taxon>
        <taxon>Pseudomonadati</taxon>
        <taxon>Pseudomonadota</taxon>
        <taxon>Betaproteobacteria</taxon>
        <taxon>Burkholderiales</taxon>
        <taxon>Oxalobacteraceae</taxon>
        <taxon>Oxalobacter</taxon>
    </lineage>
</organism>
<dbReference type="PROSITE" id="PS51257">
    <property type="entry name" value="PROKAR_LIPOPROTEIN"/>
    <property type="match status" value="1"/>
</dbReference>
<keyword evidence="3" id="KW-1185">Reference proteome</keyword>
<evidence type="ECO:0000313" key="3">
    <source>
        <dbReference type="Proteomes" id="UP001156215"/>
    </source>
</evidence>
<dbReference type="KEGG" id="ovb:NB640_11205"/>
<dbReference type="RefSeq" id="WP_269308780.1">
    <property type="nucleotide sequence ID" value="NZ_CP098242.1"/>
</dbReference>
<proteinExistence type="predicted"/>
<evidence type="ECO:0000313" key="2">
    <source>
        <dbReference type="EMBL" id="WAW09777.1"/>
    </source>
</evidence>
<feature type="compositionally biased region" description="Basic and acidic residues" evidence="1">
    <location>
        <begin position="232"/>
        <end position="275"/>
    </location>
</feature>
<protein>
    <recommendedName>
        <fullName evidence="4">Lipoprotein</fullName>
    </recommendedName>
</protein>
<feature type="compositionally biased region" description="Basic and acidic residues" evidence="1">
    <location>
        <begin position="143"/>
        <end position="164"/>
    </location>
</feature>